<keyword evidence="3" id="KW-1185">Reference proteome</keyword>
<evidence type="ECO:0000256" key="1">
    <source>
        <dbReference type="SAM" id="SignalP"/>
    </source>
</evidence>
<evidence type="ECO:0000313" key="3">
    <source>
        <dbReference type="Proteomes" id="UP000218811"/>
    </source>
</evidence>
<evidence type="ECO:0000313" key="2">
    <source>
        <dbReference type="EMBL" id="PCH38985.1"/>
    </source>
</evidence>
<organism evidence="2 3">
    <name type="scientific">Wolfiporia cocos (strain MD-104)</name>
    <name type="common">Brown rot fungus</name>
    <dbReference type="NCBI Taxonomy" id="742152"/>
    <lineage>
        <taxon>Eukaryota</taxon>
        <taxon>Fungi</taxon>
        <taxon>Dikarya</taxon>
        <taxon>Basidiomycota</taxon>
        <taxon>Agaricomycotina</taxon>
        <taxon>Agaricomycetes</taxon>
        <taxon>Polyporales</taxon>
        <taxon>Phaeolaceae</taxon>
        <taxon>Wolfiporia</taxon>
    </lineage>
</organism>
<keyword evidence="1" id="KW-0732">Signal</keyword>
<gene>
    <name evidence="2" type="ORF">WOLCODRAFT_29305</name>
</gene>
<feature type="signal peptide" evidence="1">
    <location>
        <begin position="1"/>
        <end position="22"/>
    </location>
</feature>
<name>A0A2H3JBM2_WOLCO</name>
<protein>
    <submittedName>
        <fullName evidence="2">Uncharacterized protein</fullName>
    </submittedName>
</protein>
<proteinExistence type="predicted"/>
<dbReference type="Proteomes" id="UP000218811">
    <property type="component" value="Unassembled WGS sequence"/>
</dbReference>
<reference evidence="2 3" key="1">
    <citation type="journal article" date="2012" name="Science">
        <title>The Paleozoic origin of enzymatic lignin decomposition reconstructed from 31 fungal genomes.</title>
        <authorList>
            <person name="Floudas D."/>
            <person name="Binder M."/>
            <person name="Riley R."/>
            <person name="Barry K."/>
            <person name="Blanchette R.A."/>
            <person name="Henrissat B."/>
            <person name="Martinez A.T."/>
            <person name="Otillar R."/>
            <person name="Spatafora J.W."/>
            <person name="Yadav J.S."/>
            <person name="Aerts A."/>
            <person name="Benoit I."/>
            <person name="Boyd A."/>
            <person name="Carlson A."/>
            <person name="Copeland A."/>
            <person name="Coutinho P.M."/>
            <person name="de Vries R.P."/>
            <person name="Ferreira P."/>
            <person name="Findley K."/>
            <person name="Foster B."/>
            <person name="Gaskell J."/>
            <person name="Glotzer D."/>
            <person name="Gorecki P."/>
            <person name="Heitman J."/>
            <person name="Hesse C."/>
            <person name="Hori C."/>
            <person name="Igarashi K."/>
            <person name="Jurgens J.A."/>
            <person name="Kallen N."/>
            <person name="Kersten P."/>
            <person name="Kohler A."/>
            <person name="Kuees U."/>
            <person name="Kumar T.K.A."/>
            <person name="Kuo A."/>
            <person name="LaButti K."/>
            <person name="Larrondo L.F."/>
            <person name="Lindquist E."/>
            <person name="Ling A."/>
            <person name="Lombard V."/>
            <person name="Lucas S."/>
            <person name="Lundell T."/>
            <person name="Martin R."/>
            <person name="McLaughlin D.J."/>
            <person name="Morgenstern I."/>
            <person name="Morin E."/>
            <person name="Murat C."/>
            <person name="Nagy L.G."/>
            <person name="Nolan M."/>
            <person name="Ohm R.A."/>
            <person name="Patyshakuliyeva A."/>
            <person name="Rokas A."/>
            <person name="Ruiz-Duenas F.J."/>
            <person name="Sabat G."/>
            <person name="Salamov A."/>
            <person name="Samejima M."/>
            <person name="Schmutz J."/>
            <person name="Slot J.C."/>
            <person name="St John F."/>
            <person name="Stenlid J."/>
            <person name="Sun H."/>
            <person name="Sun S."/>
            <person name="Syed K."/>
            <person name="Tsang A."/>
            <person name="Wiebenga A."/>
            <person name="Young D."/>
            <person name="Pisabarro A."/>
            <person name="Eastwood D.C."/>
            <person name="Martin F."/>
            <person name="Cullen D."/>
            <person name="Grigoriev I.V."/>
            <person name="Hibbett D.S."/>
        </authorList>
    </citation>
    <scope>NUCLEOTIDE SEQUENCE [LARGE SCALE GENOMIC DNA]</scope>
    <source>
        <strain evidence="2 3">MD-104</strain>
    </source>
</reference>
<dbReference type="EMBL" id="KB467943">
    <property type="protein sequence ID" value="PCH38985.1"/>
    <property type="molecule type" value="Genomic_DNA"/>
</dbReference>
<sequence length="64" mass="6967">MLDQRAVEALSLAVLLWRIVHGEATHGALSLEEGIECGTRVFTTAVALQFFYSLDATWITASSV</sequence>
<dbReference type="AlphaFoldDB" id="A0A2H3JBM2"/>
<feature type="chain" id="PRO_5013789807" evidence="1">
    <location>
        <begin position="23"/>
        <end position="64"/>
    </location>
</feature>
<accession>A0A2H3JBM2</accession>